<name>A0A7I4YL05_HAECO</name>
<accession>A0A7I4YL05</accession>
<evidence type="ECO:0000313" key="2">
    <source>
        <dbReference type="Proteomes" id="UP000025227"/>
    </source>
</evidence>
<dbReference type="WBParaSite" id="HCON_00110090-00001">
    <property type="protein sequence ID" value="HCON_00110090-00001"/>
    <property type="gene ID" value="HCON_00110090"/>
</dbReference>
<organism evidence="2 3">
    <name type="scientific">Haemonchus contortus</name>
    <name type="common">Barber pole worm</name>
    <dbReference type="NCBI Taxonomy" id="6289"/>
    <lineage>
        <taxon>Eukaryota</taxon>
        <taxon>Metazoa</taxon>
        <taxon>Ecdysozoa</taxon>
        <taxon>Nematoda</taxon>
        <taxon>Chromadorea</taxon>
        <taxon>Rhabditida</taxon>
        <taxon>Rhabditina</taxon>
        <taxon>Rhabditomorpha</taxon>
        <taxon>Strongyloidea</taxon>
        <taxon>Trichostrongylidae</taxon>
        <taxon>Haemonchus</taxon>
    </lineage>
</organism>
<keyword evidence="2" id="KW-1185">Reference proteome</keyword>
<sequence>MAYISYSIVLSYPLTINCVANLWCIGIRQGPHRRTAQQDTELDCVFVEQESDPSLQSNQQKPLAQSRYNLRERHPDMSSFHRFEEYNKRKYDYNNLLQALPKLPEPDALLDKIVDGCRHVIYQCAVLDQLHDEIPFFSQTNEPWGELERDAHLVEQKAENCELRFRLLRQTLRNLYASPPILVATRRTSQAAWDSMIAQPQVYYDAEGKKHKLTTEQDSMEAIIDDQLKAINELYMTIRNMRATALNEERAMRDTTQETMAKTISAIQSSLEEMSSQLTRGQAHSRECEKQRRTQDVDMAHGSDMEVEEPELSADEVKALEYTRRTLLAKIHVLEIRIHSLEQEKPCQIREFISGVDRKEETTMRCTFCGHRGKHCSDSSPQETTPM</sequence>
<dbReference type="OrthoDB" id="5861204at2759"/>
<dbReference type="AlphaFoldDB" id="A0A7I4YL05"/>
<dbReference type="Proteomes" id="UP000025227">
    <property type="component" value="Unplaced"/>
</dbReference>
<feature type="compositionally biased region" description="Basic and acidic residues" evidence="1">
    <location>
        <begin position="284"/>
        <end position="304"/>
    </location>
</feature>
<proteinExistence type="predicted"/>
<evidence type="ECO:0000256" key="1">
    <source>
        <dbReference type="SAM" id="MobiDB-lite"/>
    </source>
</evidence>
<protein>
    <submittedName>
        <fullName evidence="3">t-SNARE coiled-coil homology domain-containing protein</fullName>
    </submittedName>
</protein>
<evidence type="ECO:0000313" key="3">
    <source>
        <dbReference type="WBParaSite" id="HCON_00110090-00001"/>
    </source>
</evidence>
<reference evidence="3" key="1">
    <citation type="submission" date="2020-12" db="UniProtKB">
        <authorList>
            <consortium name="WormBaseParasite"/>
        </authorList>
    </citation>
    <scope>IDENTIFICATION</scope>
    <source>
        <strain evidence="3">MHco3</strain>
    </source>
</reference>
<dbReference type="OMA" id="FHRFEEY"/>
<feature type="region of interest" description="Disordered" evidence="1">
    <location>
        <begin position="276"/>
        <end position="310"/>
    </location>
</feature>